<dbReference type="Proteomes" id="UP000794436">
    <property type="component" value="Unassembled WGS sequence"/>
</dbReference>
<organism evidence="3 4">
    <name type="scientific">Pythium oligandrum</name>
    <name type="common">Mycoparasitic fungus</name>
    <dbReference type="NCBI Taxonomy" id="41045"/>
    <lineage>
        <taxon>Eukaryota</taxon>
        <taxon>Sar</taxon>
        <taxon>Stramenopiles</taxon>
        <taxon>Oomycota</taxon>
        <taxon>Peronosporomycetes</taxon>
        <taxon>Pythiales</taxon>
        <taxon>Pythiaceae</taxon>
        <taxon>Pythium</taxon>
    </lineage>
</organism>
<name>A0A8K1C3X7_PYTOL</name>
<accession>A0A8K1C3X7</accession>
<proteinExistence type="predicted"/>
<dbReference type="OrthoDB" id="119780at2759"/>
<feature type="region of interest" description="Disordered" evidence="1">
    <location>
        <begin position="93"/>
        <end position="119"/>
    </location>
</feature>
<sequence length="252" mass="28236">MTGYTRASEGLVGTEHKPLLAMPRGGRSFGEEESGRPAAVHPVPAKYIIENYKTSSTRKVAATYGTMTLSPIKNKHSRKDVVCIDIDLECSQVSNQSETESDSDGSCEHPASAPSSASGLQSILRIRTGEFSERTLEKKQSSVGFAIDIVDSDTEDEDSDEHIIRPVKETKRRRRSCTSRCTPRRLTIEEKAALYQIRPDLELVPTQLLIRDLEEKRRRQQRRLVFSVLAATILLFMMIVAYYIFTQVGQAV</sequence>
<comment type="caution">
    <text evidence="3">The sequence shown here is derived from an EMBL/GenBank/DDBJ whole genome shotgun (WGS) entry which is preliminary data.</text>
</comment>
<reference evidence="3" key="1">
    <citation type="submission" date="2019-03" db="EMBL/GenBank/DDBJ databases">
        <title>Long read genome sequence of the mycoparasitic Pythium oligandrum ATCC 38472 isolated from sugarbeet rhizosphere.</title>
        <authorList>
            <person name="Gaulin E."/>
        </authorList>
    </citation>
    <scope>NUCLEOTIDE SEQUENCE</scope>
    <source>
        <strain evidence="3">ATCC 38472_TT</strain>
    </source>
</reference>
<protein>
    <submittedName>
        <fullName evidence="3">Uncharacterized protein</fullName>
    </submittedName>
</protein>
<evidence type="ECO:0000256" key="1">
    <source>
        <dbReference type="SAM" id="MobiDB-lite"/>
    </source>
</evidence>
<keyword evidence="2" id="KW-0472">Membrane</keyword>
<dbReference type="AlphaFoldDB" id="A0A8K1C3X7"/>
<gene>
    <name evidence="3" type="ORF">Poli38472_008709</name>
</gene>
<keyword evidence="2" id="KW-0812">Transmembrane</keyword>
<feature type="region of interest" description="Disordered" evidence="1">
    <location>
        <begin position="1"/>
        <end position="38"/>
    </location>
</feature>
<feature type="transmembrane region" description="Helical" evidence="2">
    <location>
        <begin position="224"/>
        <end position="245"/>
    </location>
</feature>
<evidence type="ECO:0000313" key="3">
    <source>
        <dbReference type="EMBL" id="TMW56061.1"/>
    </source>
</evidence>
<keyword evidence="4" id="KW-1185">Reference proteome</keyword>
<evidence type="ECO:0000313" key="4">
    <source>
        <dbReference type="Proteomes" id="UP000794436"/>
    </source>
</evidence>
<keyword evidence="2" id="KW-1133">Transmembrane helix</keyword>
<dbReference type="EMBL" id="SPLM01000146">
    <property type="protein sequence ID" value="TMW56061.1"/>
    <property type="molecule type" value="Genomic_DNA"/>
</dbReference>
<evidence type="ECO:0000256" key="2">
    <source>
        <dbReference type="SAM" id="Phobius"/>
    </source>
</evidence>